<dbReference type="Proteomes" id="UP000009311">
    <property type="component" value="Unassembled WGS sequence"/>
</dbReference>
<evidence type="ECO:0000313" key="1">
    <source>
        <dbReference type="EMBL" id="CCI84555.1"/>
    </source>
</evidence>
<evidence type="ECO:0000313" key="2">
    <source>
        <dbReference type="Proteomes" id="UP000009311"/>
    </source>
</evidence>
<dbReference type="EMBL" id="CAKD01000005">
    <property type="protein sequence ID" value="CCI84555.1"/>
    <property type="molecule type" value="Genomic_DNA"/>
</dbReference>
<dbReference type="AlphaFoldDB" id="I7JXE8"/>
<accession>I7JXE8</accession>
<organism evidence="1 2">
    <name type="scientific">Lactobacillus pasteurii DSM 23907 = CRBIP 24.76</name>
    <dbReference type="NCBI Taxonomy" id="1423790"/>
    <lineage>
        <taxon>Bacteria</taxon>
        <taxon>Bacillati</taxon>
        <taxon>Bacillota</taxon>
        <taxon>Bacilli</taxon>
        <taxon>Lactobacillales</taxon>
        <taxon>Lactobacillaceae</taxon>
        <taxon>Lactobacillus</taxon>
    </lineage>
</organism>
<name>I7JXE8_9LACO</name>
<sequence>MSNKKNKYLGTAGSVYFSYFVMGLGDVPTCTI</sequence>
<proteinExistence type="predicted"/>
<keyword evidence="2" id="KW-1185">Reference proteome</keyword>
<gene>
    <name evidence="1" type="ORF">BN53_00265</name>
</gene>
<comment type="caution">
    <text evidence="1">The sequence shown here is derived from an EMBL/GenBank/DDBJ whole genome shotgun (WGS) entry which is preliminary data.</text>
</comment>
<reference evidence="1 2" key="1">
    <citation type="submission" date="2012-06" db="EMBL/GenBank/DDBJ databases">
        <title>Draft Genome Sequence of Lactobacillus pasteurii CRBIP 24.76T.</title>
        <authorList>
            <person name="Cousin S."/>
            <person name="Bouchier C."/>
            <person name="Loux V."/>
            <person name="Ma L."/>
            <person name="Creno S."/>
            <person name="Bizet C."/>
            <person name="Clermont D."/>
        </authorList>
    </citation>
    <scope>NUCLEOTIDE SEQUENCE [LARGE SCALE GENOMIC DNA]</scope>
    <source>
        <strain evidence="2">CRBIP 24.76T</strain>
    </source>
</reference>
<dbReference type="STRING" id="1423790.BN53_00265"/>
<protein>
    <submittedName>
        <fullName evidence="1">Uncharacterized protein</fullName>
    </submittedName>
</protein>